<reference evidence="1 3" key="1">
    <citation type="submission" date="2017-03" db="EMBL/GenBank/DDBJ databases">
        <title>The whole genome sequencing and assembly of Lysinibacillus sphaericus DSM 28T strain.</title>
        <authorList>
            <person name="Lee Y.-J."/>
            <person name="Yi H."/>
            <person name="Bahn Y.-S."/>
            <person name="Kim J.F."/>
            <person name="Lee D.-W."/>
        </authorList>
    </citation>
    <scope>NUCLEOTIDE SEQUENCE [LARGE SCALE GENOMIC DNA]</scope>
    <source>
        <strain evidence="1 3">DSM 28</strain>
    </source>
</reference>
<evidence type="ECO:0000313" key="1">
    <source>
        <dbReference type="EMBL" id="AVK96081.1"/>
    </source>
</evidence>
<dbReference type="Proteomes" id="UP000238825">
    <property type="component" value="Chromosome"/>
</dbReference>
<accession>A0A2S0JYA9</accession>
<proteinExistence type="predicted"/>
<dbReference type="Pfam" id="PF13797">
    <property type="entry name" value="Post_transc_reg"/>
    <property type="match status" value="1"/>
</dbReference>
<reference evidence="2 4" key="2">
    <citation type="submission" date="2018-06" db="EMBL/GenBank/DDBJ databases">
        <authorList>
            <consortium name="Pathogen Informatics"/>
            <person name="Doyle S."/>
        </authorList>
    </citation>
    <scope>NUCLEOTIDE SEQUENCE [LARGE SCALE GENOMIC DNA]</scope>
    <source>
        <strain evidence="2 4">NCTC10338</strain>
    </source>
</reference>
<dbReference type="InterPro" id="IPR025716">
    <property type="entry name" value="Post-transcriptional_regulator"/>
</dbReference>
<dbReference type="Proteomes" id="UP000255295">
    <property type="component" value="Unassembled WGS sequence"/>
</dbReference>
<protein>
    <submittedName>
        <fullName evidence="2">Post-transcriptional regulator of ComE expression</fullName>
    </submittedName>
</protein>
<sequence>MSMQHAQLFEKIRPAIDSKIAEFKYYKYDAISAEELWRYCVEKKWRKKNVEQLRLYEIIATIFAVSPSDIVSFNQVEFLQSDNWFAEINTEELKSLLGPLKTQEEYVVSVKD</sequence>
<evidence type="ECO:0000313" key="2">
    <source>
        <dbReference type="EMBL" id="SUV18163.1"/>
    </source>
</evidence>
<name>A0A2S0JYA9_LYSSH</name>
<dbReference type="EMBL" id="CP019980">
    <property type="protein sequence ID" value="AVK96081.1"/>
    <property type="molecule type" value="Genomic_DNA"/>
</dbReference>
<evidence type="ECO:0000313" key="3">
    <source>
        <dbReference type="Proteomes" id="UP000238825"/>
    </source>
</evidence>
<evidence type="ECO:0000313" key="4">
    <source>
        <dbReference type="Proteomes" id="UP000255295"/>
    </source>
</evidence>
<gene>
    <name evidence="1" type="ORF">LS41612_07355</name>
    <name evidence="2" type="ORF">NCTC10338_03283</name>
</gene>
<organism evidence="1 3">
    <name type="scientific">Lysinibacillus sphaericus</name>
    <name type="common">Bacillus sphaericus</name>
    <dbReference type="NCBI Taxonomy" id="1421"/>
    <lineage>
        <taxon>Bacteria</taxon>
        <taxon>Bacillati</taxon>
        <taxon>Bacillota</taxon>
        <taxon>Bacilli</taxon>
        <taxon>Bacillales</taxon>
        <taxon>Bacillaceae</taxon>
        <taxon>Lysinibacillus</taxon>
    </lineage>
</organism>
<dbReference type="RefSeq" id="WP_024363165.1">
    <property type="nucleotide sequence ID" value="NZ_BJNS01000003.1"/>
</dbReference>
<dbReference type="EMBL" id="UFSZ01000001">
    <property type="protein sequence ID" value="SUV18163.1"/>
    <property type="molecule type" value="Genomic_DNA"/>
</dbReference>
<dbReference type="GeneID" id="48276016"/>
<dbReference type="AlphaFoldDB" id="A0A2S0JYA9"/>